<evidence type="ECO:0000256" key="1">
    <source>
        <dbReference type="ARBA" id="ARBA00008323"/>
    </source>
</evidence>
<organism evidence="8 9">
    <name type="scientific">Vanrija pseudolonga</name>
    <dbReference type="NCBI Taxonomy" id="143232"/>
    <lineage>
        <taxon>Eukaryota</taxon>
        <taxon>Fungi</taxon>
        <taxon>Dikarya</taxon>
        <taxon>Basidiomycota</taxon>
        <taxon>Agaricomycotina</taxon>
        <taxon>Tremellomycetes</taxon>
        <taxon>Trichosporonales</taxon>
        <taxon>Trichosporonaceae</taxon>
        <taxon>Vanrija</taxon>
    </lineage>
</organism>
<dbReference type="Proteomes" id="UP000827549">
    <property type="component" value="Chromosome 6"/>
</dbReference>
<feature type="domain" description="DNA-directed DNA polymerase X" evidence="7">
    <location>
        <begin position="50"/>
        <end position="391"/>
    </location>
</feature>
<dbReference type="PANTHER" id="PTHR11276:SF42">
    <property type="entry name" value="DNA POLYMERASE BETA"/>
    <property type="match status" value="1"/>
</dbReference>
<dbReference type="InterPro" id="IPR029398">
    <property type="entry name" value="PolB_thumb"/>
</dbReference>
<evidence type="ECO:0000313" key="9">
    <source>
        <dbReference type="Proteomes" id="UP000827549"/>
    </source>
</evidence>
<dbReference type="PRINTS" id="PR00870">
    <property type="entry name" value="DNAPOLXBETA"/>
</dbReference>
<evidence type="ECO:0000256" key="5">
    <source>
        <dbReference type="ARBA" id="ARBA00023125"/>
    </source>
</evidence>
<dbReference type="GeneID" id="87811346"/>
<sequence>MLTKIGLLGVGPASVRAFSTSFLTASRRADYATNLRRDWGDAYSARTIPTKLLFDSLRDLENKHYLANMKGAPLYCAAHRALMSLAPDCEVKPALTISEIENVLSDENGLAWIAIRELGDLGYCKQLAAATEEQRAAILFCRVHGIGREYAKKFAAAGIRSLSELAEASEVDGKSITASMKLGIEHLDDLEKPIPRQEIVEFEQRLGGALAHADKGLSFEIMGSYRRGEVVSSDIDVVIWHSDFKANGATTHGLMDKVVASLVDSKILDQAKILSGIGGVSGRHRGDRKRIIALTRPGGRGAPWRQMDIRLYPSDSLPYTLLSNTGDDGPMKIMRTIAKRKGLTLNEYGMGRKVDSKTNHSFATGSEIPAKSEEDIFQALGLPYLEPAQRSYSTYSHILPRHVLSLAAA</sequence>
<dbReference type="EMBL" id="CP086719">
    <property type="protein sequence ID" value="WOO84662.1"/>
    <property type="molecule type" value="Genomic_DNA"/>
</dbReference>
<dbReference type="InterPro" id="IPR043519">
    <property type="entry name" value="NT_sf"/>
</dbReference>
<dbReference type="SUPFAM" id="SSF81585">
    <property type="entry name" value="PsbU/PolX domain-like"/>
    <property type="match status" value="1"/>
</dbReference>
<keyword evidence="6" id="KW-0539">Nucleus</keyword>
<comment type="similarity">
    <text evidence="1 6">Belongs to the DNA polymerase type-X family.</text>
</comment>
<dbReference type="Gene3D" id="1.10.150.20">
    <property type="entry name" value="5' to 3' exonuclease, C-terminal subdomain"/>
    <property type="match status" value="1"/>
</dbReference>
<dbReference type="Gene3D" id="3.30.210.10">
    <property type="entry name" value="DNA polymerase, thumb domain"/>
    <property type="match status" value="1"/>
</dbReference>
<keyword evidence="6" id="KW-0227">DNA damage</keyword>
<dbReference type="EC" id="2.7.7.7" evidence="6"/>
<dbReference type="PROSITE" id="PS00522">
    <property type="entry name" value="DNA_POLYMERASE_X"/>
    <property type="match status" value="1"/>
</dbReference>
<evidence type="ECO:0000256" key="6">
    <source>
        <dbReference type="RuleBase" id="RU366014"/>
    </source>
</evidence>
<dbReference type="Pfam" id="PF14791">
    <property type="entry name" value="DNA_pol_B_thumb"/>
    <property type="match status" value="1"/>
</dbReference>
<comment type="catalytic activity">
    <reaction evidence="6">
        <text>DNA(n) + a 2'-deoxyribonucleoside 5'-triphosphate = DNA(n+1) + diphosphate</text>
        <dbReference type="Rhea" id="RHEA:22508"/>
        <dbReference type="Rhea" id="RHEA-COMP:17339"/>
        <dbReference type="Rhea" id="RHEA-COMP:17340"/>
        <dbReference type="ChEBI" id="CHEBI:33019"/>
        <dbReference type="ChEBI" id="CHEBI:61560"/>
        <dbReference type="ChEBI" id="CHEBI:173112"/>
        <dbReference type="EC" id="2.7.7.7"/>
    </reaction>
</comment>
<dbReference type="GO" id="GO:0046872">
    <property type="term" value="F:metal ion binding"/>
    <property type="evidence" value="ECO:0007669"/>
    <property type="project" value="UniProtKB-UniRule"/>
</dbReference>
<keyword evidence="4 6" id="KW-0548">Nucleotidyltransferase</keyword>
<name>A0AAF0YF33_9TREE</name>
<evidence type="ECO:0000256" key="2">
    <source>
        <dbReference type="ARBA" id="ARBA00022490"/>
    </source>
</evidence>
<dbReference type="InterPro" id="IPR018944">
    <property type="entry name" value="DNA_pol_lambd_fingers_domain"/>
</dbReference>
<comment type="subcellular location">
    <subcellularLocation>
        <location evidence="6">Nucleus</location>
    </subcellularLocation>
</comment>
<dbReference type="AlphaFoldDB" id="A0AAF0YF33"/>
<dbReference type="GO" id="GO:0005634">
    <property type="term" value="C:nucleus"/>
    <property type="evidence" value="ECO:0007669"/>
    <property type="project" value="UniProtKB-SubCell"/>
</dbReference>
<evidence type="ECO:0000313" key="8">
    <source>
        <dbReference type="EMBL" id="WOO84662.1"/>
    </source>
</evidence>
<dbReference type="PRINTS" id="PR00869">
    <property type="entry name" value="DNAPOLX"/>
</dbReference>
<dbReference type="Gene3D" id="3.30.460.10">
    <property type="entry name" value="Beta Polymerase, domain 2"/>
    <property type="match status" value="1"/>
</dbReference>
<proteinExistence type="inferred from homology"/>
<dbReference type="InterPro" id="IPR037160">
    <property type="entry name" value="DNA_Pol_thumb_sf"/>
</dbReference>
<comment type="function">
    <text evidence="6">DNA polymerase that functions in several pathways of DNA repair. Involved in base excision repair (BER) responsible for repair of lesions that give rise to abasic (AP) sites in DNA. Also contributes to DNA double-strand break repair by non-homologous end joining and homologous recombination. Has both template-dependent and template-independent (terminal transferase) DNA polymerase activities. Has also a 5'-deoxyribose-5-phosphate lyase (dRP lyase) activity.</text>
</comment>
<gene>
    <name evidence="8" type="primary">polb</name>
    <name evidence="8" type="ORF">LOC62_06G008179</name>
</gene>
<dbReference type="RefSeq" id="XP_062630688.1">
    <property type="nucleotide sequence ID" value="XM_062774704.1"/>
</dbReference>
<dbReference type="SUPFAM" id="SSF81301">
    <property type="entry name" value="Nucleotidyltransferase"/>
    <property type="match status" value="1"/>
</dbReference>
<dbReference type="GO" id="GO:0003887">
    <property type="term" value="F:DNA-directed DNA polymerase activity"/>
    <property type="evidence" value="ECO:0007669"/>
    <property type="project" value="UniProtKB-UniRule"/>
</dbReference>
<dbReference type="GO" id="GO:0006284">
    <property type="term" value="P:base-excision repair"/>
    <property type="evidence" value="ECO:0007669"/>
    <property type="project" value="TreeGrafter"/>
</dbReference>
<keyword evidence="6" id="KW-0234">DNA repair</keyword>
<keyword evidence="5" id="KW-0238">DNA-binding</keyword>
<keyword evidence="9" id="KW-1185">Reference proteome</keyword>
<dbReference type="GO" id="GO:0006303">
    <property type="term" value="P:double-strand break repair via nonhomologous end joining"/>
    <property type="evidence" value="ECO:0007669"/>
    <property type="project" value="TreeGrafter"/>
</dbReference>
<keyword evidence="6" id="KW-0239">DNA-directed DNA polymerase</keyword>
<dbReference type="Pfam" id="PF14792">
    <property type="entry name" value="DNA_pol_B_palm"/>
    <property type="match status" value="1"/>
</dbReference>
<dbReference type="SMART" id="SM00483">
    <property type="entry name" value="POLXc"/>
    <property type="match status" value="1"/>
</dbReference>
<dbReference type="InterPro" id="IPR002054">
    <property type="entry name" value="DNA-dir_DNA_pol_X"/>
</dbReference>
<dbReference type="Pfam" id="PF10391">
    <property type="entry name" value="DNA_pol_lambd_f"/>
    <property type="match status" value="1"/>
</dbReference>
<evidence type="ECO:0000256" key="4">
    <source>
        <dbReference type="ARBA" id="ARBA00022695"/>
    </source>
</evidence>
<evidence type="ECO:0000256" key="3">
    <source>
        <dbReference type="ARBA" id="ARBA00022679"/>
    </source>
</evidence>
<dbReference type="InterPro" id="IPR022312">
    <property type="entry name" value="DNA_pol_X"/>
</dbReference>
<dbReference type="InterPro" id="IPR019843">
    <property type="entry name" value="DNA_pol-X_BS"/>
</dbReference>
<dbReference type="GO" id="GO:0003677">
    <property type="term" value="F:DNA binding"/>
    <property type="evidence" value="ECO:0007669"/>
    <property type="project" value="UniProtKB-UniRule"/>
</dbReference>
<accession>A0AAF0YF33</accession>
<dbReference type="InterPro" id="IPR028207">
    <property type="entry name" value="DNA_pol_B_palm_palm"/>
</dbReference>
<evidence type="ECO:0000259" key="7">
    <source>
        <dbReference type="SMART" id="SM00483"/>
    </source>
</evidence>
<keyword evidence="2" id="KW-0963">Cytoplasm</keyword>
<dbReference type="PANTHER" id="PTHR11276">
    <property type="entry name" value="DNA POLYMERASE TYPE-X FAMILY MEMBER"/>
    <property type="match status" value="1"/>
</dbReference>
<keyword evidence="3 6" id="KW-0808">Transferase</keyword>
<protein>
    <recommendedName>
        <fullName evidence="6">DNA polymerase</fullName>
        <ecNumber evidence="6">2.7.7.7</ecNumber>
    </recommendedName>
</protein>
<reference evidence="8" key="1">
    <citation type="submission" date="2023-10" db="EMBL/GenBank/DDBJ databases">
        <authorList>
            <person name="Noh H."/>
        </authorList>
    </citation>
    <scope>NUCLEOTIDE SEQUENCE</scope>
    <source>
        <strain evidence="8">DUCC4014</strain>
    </source>
</reference>
<dbReference type="InterPro" id="IPR002008">
    <property type="entry name" value="DNA_pol_X_beta-like"/>
</dbReference>